<evidence type="ECO:0000256" key="1">
    <source>
        <dbReference type="ARBA" id="ARBA00007583"/>
    </source>
</evidence>
<name>A0A1I6FN29_9RHOB</name>
<evidence type="ECO:0000313" key="7">
    <source>
        <dbReference type="Proteomes" id="UP000199478"/>
    </source>
</evidence>
<dbReference type="OrthoDB" id="9776077at2"/>
<keyword evidence="7" id="KW-1185">Reference proteome</keyword>
<keyword evidence="3" id="KW-0270">Exopolysaccharide synthesis</keyword>
<dbReference type="GO" id="GO:0000271">
    <property type="term" value="P:polysaccharide biosynthetic process"/>
    <property type="evidence" value="ECO:0007669"/>
    <property type="project" value="UniProtKB-KW"/>
</dbReference>
<dbReference type="GO" id="GO:0016772">
    <property type="term" value="F:transferase activity, transferring phosphorus-containing groups"/>
    <property type="evidence" value="ECO:0007669"/>
    <property type="project" value="InterPro"/>
</dbReference>
<feature type="domain" description="Stealth protein CR2 conserved region 2" evidence="4">
    <location>
        <begin position="46"/>
        <end position="151"/>
    </location>
</feature>
<evidence type="ECO:0000256" key="3">
    <source>
        <dbReference type="ARBA" id="ARBA00023169"/>
    </source>
</evidence>
<accession>A0A1I6FN29</accession>
<keyword evidence="2" id="KW-0808">Transferase</keyword>
<dbReference type="STRING" id="390270.SAMN04488005_0002"/>
<organism evidence="6 7">
    <name type="scientific">Yoonia tamlensis</name>
    <dbReference type="NCBI Taxonomy" id="390270"/>
    <lineage>
        <taxon>Bacteria</taxon>
        <taxon>Pseudomonadati</taxon>
        <taxon>Pseudomonadota</taxon>
        <taxon>Alphaproteobacteria</taxon>
        <taxon>Rhodobacterales</taxon>
        <taxon>Paracoccaceae</taxon>
        <taxon>Yoonia</taxon>
    </lineage>
</organism>
<dbReference type="InterPro" id="IPR031358">
    <property type="entry name" value="Stealth_CR1"/>
</dbReference>
<dbReference type="InterPro" id="IPR021520">
    <property type="entry name" value="Stealth_CR2"/>
</dbReference>
<gene>
    <name evidence="6" type="ORF">SAMN04488005_0002</name>
</gene>
<reference evidence="7" key="1">
    <citation type="submission" date="2016-10" db="EMBL/GenBank/DDBJ databases">
        <authorList>
            <person name="Varghese N."/>
            <person name="Submissions S."/>
        </authorList>
    </citation>
    <scope>NUCLEOTIDE SEQUENCE [LARGE SCALE GENOMIC DNA]</scope>
    <source>
        <strain evidence="7">DSM 26879</strain>
    </source>
</reference>
<dbReference type="InterPro" id="IPR047141">
    <property type="entry name" value="Stealth"/>
</dbReference>
<dbReference type="PANTHER" id="PTHR24045">
    <property type="match status" value="1"/>
</dbReference>
<dbReference type="EMBL" id="FOYP01000001">
    <property type="protein sequence ID" value="SFR31363.1"/>
    <property type="molecule type" value="Genomic_DNA"/>
</dbReference>
<evidence type="ECO:0000313" key="6">
    <source>
        <dbReference type="EMBL" id="SFR31363.1"/>
    </source>
</evidence>
<comment type="similarity">
    <text evidence="1">Belongs to the stealth family.</text>
</comment>
<protein>
    <submittedName>
        <fullName evidence="6">Stealth protein CR1, conserved region 1</fullName>
    </submittedName>
</protein>
<dbReference type="Pfam" id="PF17101">
    <property type="entry name" value="Stealth_CR1"/>
    <property type="match status" value="1"/>
</dbReference>
<proteinExistence type="inferred from homology"/>
<evidence type="ECO:0000256" key="2">
    <source>
        <dbReference type="ARBA" id="ARBA00022679"/>
    </source>
</evidence>
<dbReference type="Pfam" id="PF11380">
    <property type="entry name" value="Stealth_CR2"/>
    <property type="match status" value="1"/>
</dbReference>
<evidence type="ECO:0000259" key="5">
    <source>
        <dbReference type="Pfam" id="PF17101"/>
    </source>
</evidence>
<dbReference type="RefSeq" id="WP_090194800.1">
    <property type="nucleotide sequence ID" value="NZ_FOYP01000001.1"/>
</dbReference>
<dbReference type="PANTHER" id="PTHR24045:SF0">
    <property type="entry name" value="N-ACETYLGLUCOSAMINE-1-PHOSPHOTRANSFERASE SUBUNITS ALPHA_BETA"/>
    <property type="match status" value="1"/>
</dbReference>
<dbReference type="Proteomes" id="UP000199478">
    <property type="component" value="Unassembled WGS sequence"/>
</dbReference>
<sequence>MNIDVVIPWVDGADERHRRARLKHIDVGANGGGNDFYVQERSAEIRWKQHGEIQFCLRTIEAFAPWVNKIFLVTDNQRPELTGFSRQFLSKINIIDHTEIFSENLEVLPTFNSATIGSAFWKIQGLSDYFLIFNDDLFFTQPVLPTDFYDDGKPMVRGRYLRLITNVDSDVAWNHHQINSVRMAGVTGRKYFALAHVCQPMRRDLLSDFFSKNPELYLDNIAHRFRHKSQFNLSSLGSQLAIALGEAKLVHAGPEQDWHTLSAVHAQTKRPLFVKRSLKKFHSPEVKMGCVNDIASCSQKVPDAWRILEDILDDSHSS</sequence>
<dbReference type="AlphaFoldDB" id="A0A1I6FN29"/>
<evidence type="ECO:0000259" key="4">
    <source>
        <dbReference type="Pfam" id="PF11380"/>
    </source>
</evidence>
<feature type="domain" description="Stealth protein CR1 conserved region 1" evidence="5">
    <location>
        <begin position="1"/>
        <end position="21"/>
    </location>
</feature>